<dbReference type="SUPFAM" id="SSF56300">
    <property type="entry name" value="Metallo-dependent phosphatases"/>
    <property type="match status" value="1"/>
</dbReference>
<dbReference type="Pfam" id="PF00149">
    <property type="entry name" value="Metallophos"/>
    <property type="match status" value="1"/>
</dbReference>
<keyword evidence="3" id="KW-1133">Transmembrane helix</keyword>
<dbReference type="PANTHER" id="PTHR11575:SF24">
    <property type="entry name" value="5'-NUCLEOTIDASE"/>
    <property type="match status" value="1"/>
</dbReference>
<dbReference type="Gene3D" id="3.90.780.10">
    <property type="entry name" value="5'-Nucleotidase, C-terminal domain"/>
    <property type="match status" value="1"/>
</dbReference>
<evidence type="ECO:0000313" key="7">
    <source>
        <dbReference type="Proteomes" id="UP001524502"/>
    </source>
</evidence>
<evidence type="ECO:0000259" key="5">
    <source>
        <dbReference type="Pfam" id="PF02872"/>
    </source>
</evidence>
<keyword evidence="7" id="KW-1185">Reference proteome</keyword>
<name>A0ABT1RKI3_9FIRM</name>
<accession>A0ABT1RKI3</accession>
<sequence>MKKGIAILSAALMTTLFCAAAVWAEGGAPEPGNKTVSIIFTHDMHSHMDGEKIVRDGNTQERGGFARVRTAVNQIKTAYPDSLLLDGGDFSMGTPYQSIFSAEASELRMMGTLQFDATTFGNHEFDYRAEGLADMLNSAVQSGDPLPALLSANVDWKRTLADKGKKKAASKLKEACGAYGVKPYEVFEKGGMRIAVFGILGREADEFAPESGLYFKDPVESSKSIVGEIKEKENADMIVCLSHSGTSEDPDKSEDEILAKEVPDIDVIISGHSHTELPEPIMVGSTAVVSCGSYTYKLGHLVMEKGEDGGFHLKNYQLIPLDSGVEEDAGVLSRLKDFEKLADEAYFSEFGYGMKDVLAENDKAFTDIEQFSIVQGEDPLGNLIADSYIYGVRRAEGKDSRPIDVAVVPAGVVRASLGEGPVTVADAFNVLSLGYGKDGTTGYPLVSAYLTGKELRAVAEVDASVSDMMPVARLYSSGLAYNYNPRRLILNRAVDICLDLGNGSYEELKDDRLYRVATDLYSCQMLGSVKEQSFGLLSIEPKDKEGKPIENFEDHIIYSGGRELKAWYALASYLESFEDGKIPADYGQLQGRKAEVDSLNPVQLLKQPNKIMFMALGAVLLLAAVITAVSIMILRRRRRKAAKGPQQ</sequence>
<dbReference type="SUPFAM" id="SSF55816">
    <property type="entry name" value="5'-nucleotidase (syn. UDP-sugar hydrolase), C-terminal domain"/>
    <property type="match status" value="1"/>
</dbReference>
<gene>
    <name evidence="6" type="ORF">NE619_03050</name>
</gene>
<evidence type="ECO:0000256" key="2">
    <source>
        <dbReference type="RuleBase" id="RU362119"/>
    </source>
</evidence>
<evidence type="ECO:0000259" key="4">
    <source>
        <dbReference type="Pfam" id="PF00149"/>
    </source>
</evidence>
<feature type="chain" id="PRO_5044995515" evidence="2">
    <location>
        <begin position="25"/>
        <end position="647"/>
    </location>
</feature>
<dbReference type="Proteomes" id="UP001524502">
    <property type="component" value="Unassembled WGS sequence"/>
</dbReference>
<keyword evidence="2" id="KW-0547">Nucleotide-binding</keyword>
<dbReference type="Pfam" id="PF02872">
    <property type="entry name" value="5_nucleotid_C"/>
    <property type="match status" value="1"/>
</dbReference>
<comment type="similarity">
    <text evidence="2">Belongs to the 5'-nucleotidase family.</text>
</comment>
<dbReference type="InterPro" id="IPR006179">
    <property type="entry name" value="5_nucleotidase/apyrase"/>
</dbReference>
<dbReference type="InterPro" id="IPR029052">
    <property type="entry name" value="Metallo-depent_PP-like"/>
</dbReference>
<protein>
    <submittedName>
        <fullName evidence="6">Bifunctional metallophosphatase/5'-nucleotidase</fullName>
    </submittedName>
</protein>
<dbReference type="InterPro" id="IPR008334">
    <property type="entry name" value="5'-Nucleotdase_C"/>
</dbReference>
<evidence type="ECO:0000256" key="3">
    <source>
        <dbReference type="SAM" id="Phobius"/>
    </source>
</evidence>
<reference evidence="6 7" key="1">
    <citation type="submission" date="2022-06" db="EMBL/GenBank/DDBJ databases">
        <title>Isolation of gut microbiota from human fecal samples.</title>
        <authorList>
            <person name="Pamer E.G."/>
            <person name="Barat B."/>
            <person name="Waligurski E."/>
            <person name="Medina S."/>
            <person name="Paddock L."/>
            <person name="Mostad J."/>
        </authorList>
    </citation>
    <scope>NUCLEOTIDE SEQUENCE [LARGE SCALE GENOMIC DNA]</scope>
    <source>
        <strain evidence="6 7">SL.3.17</strain>
    </source>
</reference>
<dbReference type="EMBL" id="JANFXK010000002">
    <property type="protein sequence ID" value="MCQ4635695.1"/>
    <property type="molecule type" value="Genomic_DNA"/>
</dbReference>
<dbReference type="CDD" id="cd00845">
    <property type="entry name" value="MPP_UshA_N_like"/>
    <property type="match status" value="1"/>
</dbReference>
<dbReference type="Gene3D" id="3.60.21.10">
    <property type="match status" value="1"/>
</dbReference>
<comment type="caution">
    <text evidence="6">The sequence shown here is derived from an EMBL/GenBank/DDBJ whole genome shotgun (WGS) entry which is preliminary data.</text>
</comment>
<feature type="domain" description="Calcineurin-like phosphoesterase" evidence="4">
    <location>
        <begin position="38"/>
        <end position="275"/>
    </location>
</feature>
<dbReference type="InterPro" id="IPR004843">
    <property type="entry name" value="Calcineurin-like_PHP"/>
</dbReference>
<feature type="transmembrane region" description="Helical" evidence="3">
    <location>
        <begin position="611"/>
        <end position="634"/>
    </location>
</feature>
<keyword evidence="3" id="KW-0472">Membrane</keyword>
<feature type="domain" description="5'-Nucleotidase C-terminal" evidence="5">
    <location>
        <begin position="371"/>
        <end position="522"/>
    </location>
</feature>
<organism evidence="6 7">
    <name type="scientific">Anaerovorax odorimutans</name>
    <dbReference type="NCBI Taxonomy" id="109327"/>
    <lineage>
        <taxon>Bacteria</taxon>
        <taxon>Bacillati</taxon>
        <taxon>Bacillota</taxon>
        <taxon>Clostridia</taxon>
        <taxon>Peptostreptococcales</taxon>
        <taxon>Anaerovoracaceae</taxon>
        <taxon>Anaerovorax</taxon>
    </lineage>
</organism>
<evidence type="ECO:0000256" key="1">
    <source>
        <dbReference type="ARBA" id="ARBA00022729"/>
    </source>
</evidence>
<keyword evidence="1 2" id="KW-0732">Signal</keyword>
<evidence type="ECO:0000313" key="6">
    <source>
        <dbReference type="EMBL" id="MCQ4635695.1"/>
    </source>
</evidence>
<keyword evidence="3" id="KW-0812">Transmembrane</keyword>
<feature type="signal peptide" evidence="2">
    <location>
        <begin position="1"/>
        <end position="24"/>
    </location>
</feature>
<dbReference type="PANTHER" id="PTHR11575">
    <property type="entry name" value="5'-NUCLEOTIDASE-RELATED"/>
    <property type="match status" value="1"/>
</dbReference>
<dbReference type="RefSeq" id="WP_256130884.1">
    <property type="nucleotide sequence ID" value="NZ_JANFXK010000002.1"/>
</dbReference>
<keyword evidence="2" id="KW-0378">Hydrolase</keyword>
<proteinExistence type="inferred from homology"/>
<dbReference type="PRINTS" id="PR01607">
    <property type="entry name" value="APYRASEFAMLY"/>
</dbReference>
<dbReference type="InterPro" id="IPR036907">
    <property type="entry name" value="5'-Nucleotdase_C_sf"/>
</dbReference>